<dbReference type="GO" id="GO:0008168">
    <property type="term" value="F:methyltransferase activity"/>
    <property type="evidence" value="ECO:0007669"/>
    <property type="project" value="UniProtKB-KW"/>
</dbReference>
<dbReference type="GO" id="GO:0032259">
    <property type="term" value="P:methylation"/>
    <property type="evidence" value="ECO:0007669"/>
    <property type="project" value="UniProtKB-KW"/>
</dbReference>
<evidence type="ECO:0000256" key="1">
    <source>
        <dbReference type="ARBA" id="ARBA00011900"/>
    </source>
</evidence>
<evidence type="ECO:0000256" key="5">
    <source>
        <dbReference type="ARBA" id="ARBA00047942"/>
    </source>
</evidence>
<dbReference type="InterPro" id="IPR050953">
    <property type="entry name" value="N4_N6_ade-DNA_methylase"/>
</dbReference>
<dbReference type="PRINTS" id="PR00507">
    <property type="entry name" value="N12N6MTFRASE"/>
</dbReference>
<evidence type="ECO:0000313" key="8">
    <source>
        <dbReference type="EMBL" id="KCB22484.1"/>
    </source>
</evidence>
<comment type="catalytic activity">
    <reaction evidence="5">
        <text>a 2'-deoxyadenosine in DNA + S-adenosyl-L-methionine = an N(6)-methyl-2'-deoxyadenosine in DNA + S-adenosyl-L-homocysteine + H(+)</text>
        <dbReference type="Rhea" id="RHEA:15197"/>
        <dbReference type="Rhea" id="RHEA-COMP:12418"/>
        <dbReference type="Rhea" id="RHEA-COMP:12419"/>
        <dbReference type="ChEBI" id="CHEBI:15378"/>
        <dbReference type="ChEBI" id="CHEBI:57856"/>
        <dbReference type="ChEBI" id="CHEBI:59789"/>
        <dbReference type="ChEBI" id="CHEBI:90615"/>
        <dbReference type="ChEBI" id="CHEBI:90616"/>
        <dbReference type="EC" id="2.1.1.72"/>
    </reaction>
</comment>
<dbReference type="InterPro" id="IPR011639">
    <property type="entry name" value="MethylTrfase_TaqI-like_dom"/>
</dbReference>
<gene>
    <name evidence="8" type="ORF">L544_0509</name>
</gene>
<protein>
    <recommendedName>
        <fullName evidence="1">site-specific DNA-methyltransferase (adenine-specific)</fullName>
        <ecNumber evidence="1">2.1.1.72</ecNumber>
    </recommendedName>
</protein>
<dbReference type="Proteomes" id="UP000025748">
    <property type="component" value="Unassembled WGS sequence"/>
</dbReference>
<evidence type="ECO:0000256" key="2">
    <source>
        <dbReference type="ARBA" id="ARBA00022603"/>
    </source>
</evidence>
<feature type="domain" description="Type II methyltransferase M.TaqI-like" evidence="7">
    <location>
        <begin position="666"/>
        <end position="932"/>
    </location>
</feature>
<evidence type="ECO:0000313" key="9">
    <source>
        <dbReference type="Proteomes" id="UP000025748"/>
    </source>
</evidence>
<evidence type="ECO:0000256" key="3">
    <source>
        <dbReference type="ARBA" id="ARBA00022679"/>
    </source>
</evidence>
<dbReference type="EMBL" id="JHEM01000023">
    <property type="protein sequence ID" value="KCB22484.1"/>
    <property type="molecule type" value="Genomic_DNA"/>
</dbReference>
<keyword evidence="2 8" id="KW-0489">Methyltransferase</keyword>
<evidence type="ECO:0000256" key="6">
    <source>
        <dbReference type="SAM" id="MobiDB-lite"/>
    </source>
</evidence>
<dbReference type="SUPFAM" id="SSF53335">
    <property type="entry name" value="S-adenosyl-L-methionine-dependent methyltransferases"/>
    <property type="match status" value="1"/>
</dbReference>
<evidence type="ECO:0000256" key="4">
    <source>
        <dbReference type="ARBA" id="ARBA00022691"/>
    </source>
</evidence>
<evidence type="ECO:0000259" key="7">
    <source>
        <dbReference type="Pfam" id="PF07669"/>
    </source>
</evidence>
<dbReference type="InterPro" id="IPR029063">
    <property type="entry name" value="SAM-dependent_MTases_sf"/>
</dbReference>
<sequence length="1465" mass="164153">MSQSNHHHDWLALIEISGPFLAVPVLKEAFPQGLEELDAAKRKRLRQAYDEWREALETDDPRFADLHAAWIGEVLSRGLELDEDGRGDVLKREDWCAAHLNVALPEHGVSLSPDFAVVGNGDTALMLVHAYGPDVDLDATQKLDGWASTPAERMVTLCRATGCRLGLVTNGERWMLVDAPVGAVTTFASWYARIWAQEPVTLQAFVHLLGIRRFFVDESERLPALFDRSLKFQDEVTDALGEQVRRAVEVLIQALDKADQDRDRELLRGVKEAELYEAALTVMMRLVFLLSAEERGLLLLGDERYEANYALSTLRMQLRAESDEILERRWDAWSRLLAVFRAVYGGIEHENLRLPALGGSLFDPDRFPFLEGRAKGSDWRTDVAKPLPIDNRTVLLLLEAIQQFQGRTLSYRALDVEQIGYVYEGLLERTVKRTAEVTLELDGTKNAQSPWVTLAELESARLDGADRLVELLQQRSGSSASRVRNDLARPVDDALADRLLTACHGDTVLRNRIRPFAHLVRTDPWGYPLVYPAGAFIVTTGSDRRETGTHYTPKSLTEAIVAETLAPIAYVGPAQGTPREDWALKSPAELLDLKICDPAMGSGAFLVQACRWLADRLVEAWAQAEAQGHSVAVDGRVTDSDANVEPLPRDTEARTIVARRLIAERCLYGVDLNPLAVELAKLSIWLVTLAKGRPFGFLDHSLRCGNSLLGIHRLDQLTQLSMHPTGQGQLRLFGQNVERAVRDAIELRSRLREIPIRDIRDVEAMAHLDADARRRLEVPECIADAFIGEVFASTGNGAGLENTLASLTIQAGQAIDGDRNVLDSMRRRSVVSLSIDLAEDKPARRPFHWPLEFSEVFARERGGFDGIVGNPPFLGGQRITGVAGTAFRDWLVAHIAEGRRGSADLVAYFFLRAWSLLREGGGFGLLAVNTIAEGDTRQVGLEAMVGAGAVIHAAYPNEPWPGKANVVTSRVHVRKGDWHGEHSIDGRLVDVISAYLSDQEEWSPKKLKANPIRSFQGSVVLGMGFVLTPDEAAHLLSADSRNADVVFPYLDGDDLKSVPEQRPTRWVINFWDWPVERARDYMLPWQRVEERVKPERANNSRRERRERWWQFGEKTPALYHSIGRGRHFEQHPEDWRTDAPTPKRVLVAGRVGKYFNPSVVENDAIFHEKCVVFAVDEVYAYAALFNSSPVDAWVWKHSSRMKLDLNFSPSDAVETFPFLEPTEIARLDKLGREYLQARHDVMTDPANPIGLTKLYNRFHSAGDGDQRIERLRELHREIDAAVMRAYGWDDIDLGHGYHEQPNLAQNDSVRFTISDSARVEVLRRFAELNRQRYAEEVAQGLHDSKATGTATRKSRTQRTETTPVQQSSFGFDVVPANEGHDLKAAEPRADYRAGPAHAIVDYLKARPGWHAKSDILAATRITDRQWNAATADLISSGRVERQGERRGARYRIQPGNGNNHHEGMS</sequence>
<dbReference type="PANTHER" id="PTHR33841:SF1">
    <property type="entry name" value="DNA METHYLTRANSFERASE A"/>
    <property type="match status" value="1"/>
</dbReference>
<dbReference type="PANTHER" id="PTHR33841">
    <property type="entry name" value="DNA METHYLTRANSFERASE YEEA-RELATED"/>
    <property type="match status" value="1"/>
</dbReference>
<comment type="caution">
    <text evidence="8">The sequence shown here is derived from an EMBL/GenBank/DDBJ whole genome shotgun (WGS) entry which is preliminary data.</text>
</comment>
<name>A0ABR4QWQ4_9BORD</name>
<keyword evidence="4" id="KW-0949">S-adenosyl-L-methionine</keyword>
<keyword evidence="3" id="KW-0808">Transferase</keyword>
<dbReference type="RefSeq" id="WP_032963598.1">
    <property type="nucleotide sequence ID" value="NZ_JHEM01000023.1"/>
</dbReference>
<feature type="region of interest" description="Disordered" evidence="6">
    <location>
        <begin position="1339"/>
        <end position="1365"/>
    </location>
</feature>
<reference evidence="8 9" key="1">
    <citation type="submission" date="2014-03" db="EMBL/GenBank/DDBJ databases">
        <title>Genome sequence of Bordetella hinzii.</title>
        <authorList>
            <person name="Register K."/>
            <person name="Harvill E."/>
            <person name="Goodfield L.L."/>
            <person name="Ivanov Y.V."/>
            <person name="Meyer J.A."/>
            <person name="Muse S.J."/>
            <person name="Jacobs N."/>
            <person name="Bendor L."/>
            <person name="Smallridge W.E."/>
            <person name="Brinkac L.M."/>
            <person name="Sanka R."/>
            <person name="Kim M."/>
            <person name="Losada L."/>
        </authorList>
    </citation>
    <scope>NUCLEOTIDE SEQUENCE [LARGE SCALE GENOMIC DNA]</scope>
    <source>
        <strain evidence="8 9">OH87 BAL007II</strain>
    </source>
</reference>
<organism evidence="8 9">
    <name type="scientific">Bordetella hinzii OH87 BAL007II</name>
    <dbReference type="NCBI Taxonomy" id="1331262"/>
    <lineage>
        <taxon>Bacteria</taxon>
        <taxon>Pseudomonadati</taxon>
        <taxon>Pseudomonadota</taxon>
        <taxon>Betaproteobacteria</taxon>
        <taxon>Burkholderiales</taxon>
        <taxon>Alcaligenaceae</taxon>
        <taxon>Bordetella</taxon>
    </lineage>
</organism>
<dbReference type="PROSITE" id="PS00092">
    <property type="entry name" value="N6_MTASE"/>
    <property type="match status" value="1"/>
</dbReference>
<proteinExistence type="predicted"/>
<accession>A0ABR4QWQ4</accession>
<dbReference type="Gene3D" id="3.40.50.150">
    <property type="entry name" value="Vaccinia Virus protein VP39"/>
    <property type="match status" value="2"/>
</dbReference>
<dbReference type="Pfam" id="PF07669">
    <property type="entry name" value="Eco57I"/>
    <property type="match status" value="1"/>
</dbReference>
<keyword evidence="9" id="KW-1185">Reference proteome</keyword>
<dbReference type="EC" id="2.1.1.72" evidence="1"/>
<dbReference type="InterPro" id="IPR002052">
    <property type="entry name" value="DNA_methylase_N6_adenine_CS"/>
</dbReference>